<keyword evidence="4 7" id="KW-0479">Metal-binding</keyword>
<evidence type="ECO:0000313" key="9">
    <source>
        <dbReference type="EMBL" id="CUS07997.1"/>
    </source>
</evidence>
<dbReference type="InterPro" id="IPR026591">
    <property type="entry name" value="Sirtuin_cat_small_dom_sf"/>
</dbReference>
<dbReference type="PANTHER" id="PTHR11085">
    <property type="entry name" value="NAD-DEPENDENT PROTEIN DEACYLASE SIRTUIN-5, MITOCHONDRIAL-RELATED"/>
    <property type="match status" value="1"/>
</dbReference>
<dbReference type="InterPro" id="IPR029035">
    <property type="entry name" value="DHS-like_NAD/FAD-binding_dom"/>
</dbReference>
<evidence type="ECO:0000256" key="4">
    <source>
        <dbReference type="ARBA" id="ARBA00022723"/>
    </source>
</evidence>
<proteinExistence type="inferred from homology"/>
<keyword evidence="10" id="KW-1185">Reference proteome</keyword>
<evidence type="ECO:0000313" key="10">
    <source>
        <dbReference type="Proteomes" id="UP001412239"/>
    </source>
</evidence>
<keyword evidence="5 7" id="KW-0862">Zinc</keyword>
<keyword evidence="6" id="KW-0520">NAD</keyword>
<dbReference type="InterPro" id="IPR003000">
    <property type="entry name" value="Sirtuin"/>
</dbReference>
<dbReference type="GO" id="GO:0070403">
    <property type="term" value="F:NAD+ binding"/>
    <property type="evidence" value="ECO:0007669"/>
    <property type="project" value="InterPro"/>
</dbReference>
<reference evidence="9" key="1">
    <citation type="submission" date="2015-10" db="EMBL/GenBank/DDBJ databases">
        <authorList>
            <person name="Regsiter A."/>
            <person name="william w."/>
        </authorList>
    </citation>
    <scope>NUCLEOTIDE SEQUENCE</scope>
    <source>
        <strain evidence="9">Montdore</strain>
    </source>
</reference>
<protein>
    <recommendedName>
        <fullName evidence="8">Deacetylase sirtuin-type domain-containing protein</fullName>
    </recommendedName>
</protein>
<evidence type="ECO:0000256" key="2">
    <source>
        <dbReference type="ARBA" id="ARBA00006924"/>
    </source>
</evidence>
<dbReference type="Gene3D" id="3.40.50.1220">
    <property type="entry name" value="TPP-binding domain"/>
    <property type="match status" value="1"/>
</dbReference>
<gene>
    <name evidence="9" type="ORF">GSTUAT00007941001</name>
</gene>
<dbReference type="Gene3D" id="3.30.1600.10">
    <property type="entry name" value="SIR2/SIRT2 'Small Domain"/>
    <property type="match status" value="1"/>
</dbReference>
<organism evidence="9 10">
    <name type="scientific">Tuber aestivum</name>
    <name type="common">summer truffle</name>
    <dbReference type="NCBI Taxonomy" id="59557"/>
    <lineage>
        <taxon>Eukaryota</taxon>
        <taxon>Fungi</taxon>
        <taxon>Dikarya</taxon>
        <taxon>Ascomycota</taxon>
        <taxon>Pezizomycotina</taxon>
        <taxon>Pezizomycetes</taxon>
        <taxon>Pezizales</taxon>
        <taxon>Tuberaceae</taxon>
        <taxon>Tuber</taxon>
    </lineage>
</organism>
<dbReference type="EMBL" id="LN891155">
    <property type="protein sequence ID" value="CUS07997.1"/>
    <property type="molecule type" value="Genomic_DNA"/>
</dbReference>
<accession>A0A292PND0</accession>
<evidence type="ECO:0000259" key="8">
    <source>
        <dbReference type="PROSITE" id="PS50305"/>
    </source>
</evidence>
<name>A0A292PND0_9PEZI</name>
<comment type="similarity">
    <text evidence="2">Belongs to the sirtuin family. Class I subfamily.</text>
</comment>
<evidence type="ECO:0000256" key="6">
    <source>
        <dbReference type="ARBA" id="ARBA00023027"/>
    </source>
</evidence>
<dbReference type="GO" id="GO:0046872">
    <property type="term" value="F:metal ion binding"/>
    <property type="evidence" value="ECO:0007669"/>
    <property type="project" value="UniProtKB-KW"/>
</dbReference>
<dbReference type="InterPro" id="IPR026590">
    <property type="entry name" value="Ssirtuin_cat_dom"/>
</dbReference>
<feature type="domain" description="Deacetylase sirtuin-type" evidence="8">
    <location>
        <begin position="1"/>
        <end position="71"/>
    </location>
</feature>
<dbReference type="Pfam" id="PF02146">
    <property type="entry name" value="SIR2"/>
    <property type="match status" value="1"/>
</dbReference>
<feature type="binding site" evidence="7">
    <location>
        <position position="49"/>
    </location>
    <ligand>
        <name>Zn(2+)</name>
        <dbReference type="ChEBI" id="CHEBI:29105"/>
    </ligand>
</feature>
<dbReference type="Proteomes" id="UP001412239">
    <property type="component" value="Unassembled WGS sequence"/>
</dbReference>
<dbReference type="InterPro" id="IPR050134">
    <property type="entry name" value="NAD-dep_sirtuin_deacylases"/>
</dbReference>
<dbReference type="GO" id="GO:0005634">
    <property type="term" value="C:nucleus"/>
    <property type="evidence" value="ECO:0007669"/>
    <property type="project" value="TreeGrafter"/>
</dbReference>
<evidence type="ECO:0000256" key="3">
    <source>
        <dbReference type="ARBA" id="ARBA00022679"/>
    </source>
</evidence>
<dbReference type="GO" id="GO:0017136">
    <property type="term" value="F:histone deacetylase activity, NAD-dependent"/>
    <property type="evidence" value="ECO:0007669"/>
    <property type="project" value="TreeGrafter"/>
</dbReference>
<comment type="cofactor">
    <cofactor evidence="1">
        <name>Zn(2+)</name>
        <dbReference type="ChEBI" id="CHEBI:29105"/>
    </cofactor>
</comment>
<dbReference type="PANTHER" id="PTHR11085:SF6">
    <property type="entry name" value="NAD-DEPENDENT PROTEIN DEACETYLASE SIRTUIN-2"/>
    <property type="match status" value="1"/>
</dbReference>
<sequence length="71" mass="7905">MLERATGVPPEKLVEAHGSFPGQSCIRCHTAYPADRMKRHLLPGSVPQCETCAMLMKPNIVFFEESRGSFI</sequence>
<dbReference type="SUPFAM" id="SSF52467">
    <property type="entry name" value="DHS-like NAD/FAD-binding domain"/>
    <property type="match status" value="1"/>
</dbReference>
<evidence type="ECO:0000256" key="7">
    <source>
        <dbReference type="PROSITE-ProRule" id="PRU00236"/>
    </source>
</evidence>
<feature type="binding site" evidence="7">
    <location>
        <position position="28"/>
    </location>
    <ligand>
        <name>Zn(2+)</name>
        <dbReference type="ChEBI" id="CHEBI:29105"/>
    </ligand>
</feature>
<evidence type="ECO:0000256" key="5">
    <source>
        <dbReference type="ARBA" id="ARBA00022833"/>
    </source>
</evidence>
<feature type="binding site" evidence="7">
    <location>
        <position position="52"/>
    </location>
    <ligand>
        <name>Zn(2+)</name>
        <dbReference type="ChEBI" id="CHEBI:29105"/>
    </ligand>
</feature>
<evidence type="ECO:0000256" key="1">
    <source>
        <dbReference type="ARBA" id="ARBA00001947"/>
    </source>
</evidence>
<dbReference type="PROSITE" id="PS50305">
    <property type="entry name" value="SIRTUIN"/>
    <property type="match status" value="1"/>
</dbReference>
<keyword evidence="3" id="KW-0808">Transferase</keyword>
<feature type="active site" description="Proton acceptor" evidence="7">
    <location>
        <position position="17"/>
    </location>
</feature>
<feature type="binding site" evidence="7">
    <location>
        <position position="25"/>
    </location>
    <ligand>
        <name>Zn(2+)</name>
        <dbReference type="ChEBI" id="CHEBI:29105"/>
    </ligand>
</feature>
<dbReference type="AlphaFoldDB" id="A0A292PND0"/>